<feature type="compositionally biased region" description="Basic and acidic residues" evidence="2">
    <location>
        <begin position="14"/>
        <end position="58"/>
    </location>
</feature>
<evidence type="ECO:0000256" key="2">
    <source>
        <dbReference type="SAM" id="MobiDB-lite"/>
    </source>
</evidence>
<keyword evidence="3" id="KW-0804">Transcription</keyword>
<keyword evidence="1" id="KW-0175">Coiled coil</keyword>
<feature type="region of interest" description="Disordered" evidence="2">
    <location>
        <begin position="10"/>
        <end position="58"/>
    </location>
</feature>
<dbReference type="VEuPathDB" id="PiroplasmaDB:BOVATA_025690"/>
<organism evidence="3 4">
    <name type="scientific">Babesia ovata</name>
    <dbReference type="NCBI Taxonomy" id="189622"/>
    <lineage>
        <taxon>Eukaryota</taxon>
        <taxon>Sar</taxon>
        <taxon>Alveolata</taxon>
        <taxon>Apicomplexa</taxon>
        <taxon>Aconoidasida</taxon>
        <taxon>Piroplasmida</taxon>
        <taxon>Babesiidae</taxon>
        <taxon>Babesia</taxon>
    </lineage>
</organism>
<dbReference type="EMBL" id="BDSA01000002">
    <property type="protein sequence ID" value="GBE61076.1"/>
    <property type="molecule type" value="Genomic_DNA"/>
</dbReference>
<dbReference type="Proteomes" id="UP000236319">
    <property type="component" value="Unassembled WGS sequence"/>
</dbReference>
<dbReference type="OrthoDB" id="365471at2759"/>
<dbReference type="GO" id="GO:0000428">
    <property type="term" value="C:DNA-directed RNA polymerase complex"/>
    <property type="evidence" value="ECO:0007669"/>
    <property type="project" value="UniProtKB-KW"/>
</dbReference>
<sequence>MLNNLVNLVAGGRASDRSSDDRGTHTSHTRRNEARTSVSHDRNPAGGRNDDHSGDKIHDEEYMAKVEERVSSYLERMQQDHANGTFKRIQRKEGGPKVTSWEQLHKIQDHNRHVYFGGAPLGHSIEVVELKRNEIRARKEVEKLEEELRRSTERIEELTNRHATDFHKYELALGKALALGRGCTLIAEVICSHIRDNKRHFFNAMRQRHNMLLQRRLDEQAKALRQKHKLAVLVIVRHIKKLLEPSMKASLRIMRCGPSDKMHTGRSAVAGLIKSQKYIVPEHINAMALKGAQVKQLKNFDNPEERTFASVEQSLLTRLENLVAEEMQMLTTAKYVHT</sequence>
<gene>
    <name evidence="3" type="ORF">BOVATA_025690</name>
</gene>
<feature type="coiled-coil region" evidence="1">
    <location>
        <begin position="127"/>
        <end position="161"/>
    </location>
</feature>
<proteinExistence type="predicted"/>
<keyword evidence="4" id="KW-1185">Reference proteome</keyword>
<evidence type="ECO:0000313" key="3">
    <source>
        <dbReference type="EMBL" id="GBE61076.1"/>
    </source>
</evidence>
<dbReference type="RefSeq" id="XP_028867319.1">
    <property type="nucleotide sequence ID" value="XM_029011486.1"/>
</dbReference>
<dbReference type="AlphaFoldDB" id="A0A2H6KDK9"/>
<dbReference type="GeneID" id="39874846"/>
<comment type="caution">
    <text evidence="3">The sequence shown here is derived from an EMBL/GenBank/DDBJ whole genome shotgun (WGS) entry which is preliminary data.</text>
</comment>
<accession>A0A2H6KDK9</accession>
<protein>
    <submittedName>
        <fullName evidence="3">DNA-directed RNA polymerase subunit alpha, putative</fullName>
    </submittedName>
</protein>
<reference evidence="3 4" key="1">
    <citation type="journal article" date="2017" name="BMC Genomics">
        <title>Whole-genome assembly of Babesia ovata and comparative genomics between closely related pathogens.</title>
        <authorList>
            <person name="Yamagishi J."/>
            <person name="Asada M."/>
            <person name="Hakimi H."/>
            <person name="Tanaka T.Q."/>
            <person name="Sugimoto C."/>
            <person name="Kawazu S."/>
        </authorList>
    </citation>
    <scope>NUCLEOTIDE SEQUENCE [LARGE SCALE GENOMIC DNA]</scope>
    <source>
        <strain evidence="3 4">Miyake</strain>
    </source>
</reference>
<keyword evidence="3" id="KW-0240">DNA-directed RNA polymerase</keyword>
<name>A0A2H6KDK9_9APIC</name>
<evidence type="ECO:0000313" key="4">
    <source>
        <dbReference type="Proteomes" id="UP000236319"/>
    </source>
</evidence>
<evidence type="ECO:0000256" key="1">
    <source>
        <dbReference type="SAM" id="Coils"/>
    </source>
</evidence>